<dbReference type="RefSeq" id="WP_266060436.1">
    <property type="nucleotide sequence ID" value="NZ_JAPKFM010000003.1"/>
</dbReference>
<dbReference type="InterPro" id="IPR018712">
    <property type="entry name" value="Tle1-like_cat"/>
</dbReference>
<dbReference type="PANTHER" id="PTHR33840">
    <property type="match status" value="1"/>
</dbReference>
<gene>
    <name evidence="2" type="ORF">OSB52_04735</name>
</gene>
<dbReference type="PANTHER" id="PTHR33840:SF1">
    <property type="entry name" value="TLE1 PHOSPHOLIPASE DOMAIN-CONTAINING PROTEIN"/>
    <property type="match status" value="1"/>
</dbReference>
<evidence type="ECO:0000259" key="1">
    <source>
        <dbReference type="Pfam" id="PF09994"/>
    </source>
</evidence>
<name>A0A9X3D2E0_9ACTN</name>
<proteinExistence type="predicted"/>
<organism evidence="2 3">
    <name type="scientific">Gordonia aquimaris</name>
    <dbReference type="NCBI Taxonomy" id="2984863"/>
    <lineage>
        <taxon>Bacteria</taxon>
        <taxon>Bacillati</taxon>
        <taxon>Actinomycetota</taxon>
        <taxon>Actinomycetes</taxon>
        <taxon>Mycobacteriales</taxon>
        <taxon>Gordoniaceae</taxon>
        <taxon>Gordonia</taxon>
    </lineage>
</organism>
<sequence>MPRRLIVCCDGTWNVFGQKHPTNVVKLYQAIAGTDDAGVIQDSVYVAGVGTKPWHKVRGGALGLGLSKNVKKGYLELVDMYEPGDEIFLFGFSRGAYTARSIAGFIRNAGLLSREHRGRLDEAFALYRDRDRSSAPSGERAVEFREQYSHEVPIRFIGVWDTVGSLGIPLSGKLFEWINRRWAFHDTQLSSTVAAAYHALAIDEKRGPFKPTLWRAQPDAPDSQIIEQVWFSGVHCNVGGGYADSKISNIPLVWMMDRARRHGLAFNDDKEAPASGPATVSVISAISQFLIDTDAFAVPLQESRKGFYRLIAGLSRPMGVVDSGHEFVASSAARRMDTVAAYDPANLAAYRENDGPELAVDFHPTET</sequence>
<accession>A0A9X3D2E0</accession>
<protein>
    <submittedName>
        <fullName evidence="2">DUF2235 domain-containing protein</fullName>
    </submittedName>
</protein>
<feature type="domain" description="T6SS Phospholipase effector Tle1-like catalytic" evidence="1">
    <location>
        <begin position="3"/>
        <end position="257"/>
    </location>
</feature>
<dbReference type="AlphaFoldDB" id="A0A9X3D2E0"/>
<reference evidence="2" key="1">
    <citation type="submission" date="2022-10" db="EMBL/GenBank/DDBJ databases">
        <title>WGS of marine actinomycetes from Thailand.</title>
        <authorList>
            <person name="Thawai C."/>
        </authorList>
    </citation>
    <scope>NUCLEOTIDE SEQUENCE</scope>
    <source>
        <strain evidence="2">SW21</strain>
    </source>
</reference>
<comment type="caution">
    <text evidence="2">The sequence shown here is derived from an EMBL/GenBank/DDBJ whole genome shotgun (WGS) entry which is preliminary data.</text>
</comment>
<keyword evidence="3" id="KW-1185">Reference proteome</keyword>
<evidence type="ECO:0000313" key="3">
    <source>
        <dbReference type="Proteomes" id="UP001143347"/>
    </source>
</evidence>
<evidence type="ECO:0000313" key="2">
    <source>
        <dbReference type="EMBL" id="MCX2963394.1"/>
    </source>
</evidence>
<dbReference type="Pfam" id="PF09994">
    <property type="entry name" value="T6SS_Tle1-like_cat"/>
    <property type="match status" value="1"/>
</dbReference>
<dbReference type="Proteomes" id="UP001143347">
    <property type="component" value="Unassembled WGS sequence"/>
</dbReference>
<dbReference type="EMBL" id="JAPKFM010000003">
    <property type="protein sequence ID" value="MCX2963394.1"/>
    <property type="molecule type" value="Genomic_DNA"/>
</dbReference>